<keyword evidence="5" id="KW-0411">Iron-sulfur</keyword>
<dbReference type="SUPFAM" id="SSF54862">
    <property type="entry name" value="4Fe-4S ferredoxins"/>
    <property type="match status" value="1"/>
</dbReference>
<name>A0A1I0QIF8_9RHOB</name>
<dbReference type="Pfam" id="PF12838">
    <property type="entry name" value="Fer4_7"/>
    <property type="match status" value="1"/>
</dbReference>
<dbReference type="CDD" id="cd10564">
    <property type="entry name" value="NapF_like"/>
    <property type="match status" value="1"/>
</dbReference>
<evidence type="ECO:0000256" key="2">
    <source>
        <dbReference type="ARBA" id="ARBA00022723"/>
    </source>
</evidence>
<accession>A0A1I0QIF8</accession>
<dbReference type="PANTHER" id="PTHR24960">
    <property type="entry name" value="PHOTOSYSTEM I IRON-SULFUR CENTER-RELATED"/>
    <property type="match status" value="1"/>
</dbReference>
<dbReference type="NCBIfam" id="TIGR00402">
    <property type="entry name" value="napF"/>
    <property type="match status" value="1"/>
</dbReference>
<evidence type="ECO:0000259" key="6">
    <source>
        <dbReference type="PROSITE" id="PS51379"/>
    </source>
</evidence>
<keyword evidence="1" id="KW-0004">4Fe-4S</keyword>
<dbReference type="InterPro" id="IPR017900">
    <property type="entry name" value="4Fe4S_Fe_S_CS"/>
</dbReference>
<dbReference type="InterPro" id="IPR050157">
    <property type="entry name" value="PSI_iron-sulfur_center"/>
</dbReference>
<dbReference type="InterPro" id="IPR017896">
    <property type="entry name" value="4Fe4S_Fe-S-bd"/>
</dbReference>
<evidence type="ECO:0000256" key="4">
    <source>
        <dbReference type="ARBA" id="ARBA00023004"/>
    </source>
</evidence>
<keyword evidence="2" id="KW-0479">Metal-binding</keyword>
<dbReference type="EMBL" id="FOJB01000001">
    <property type="protein sequence ID" value="SEW26961.1"/>
    <property type="molecule type" value="Genomic_DNA"/>
</dbReference>
<dbReference type="GO" id="GO:0005737">
    <property type="term" value="C:cytoplasm"/>
    <property type="evidence" value="ECO:0007669"/>
    <property type="project" value="TreeGrafter"/>
</dbReference>
<keyword evidence="3" id="KW-0677">Repeat</keyword>
<feature type="domain" description="4Fe-4S ferredoxin-type" evidence="6">
    <location>
        <begin position="57"/>
        <end position="88"/>
    </location>
</feature>
<gene>
    <name evidence="7" type="ORF">SAMN05444851_2601</name>
</gene>
<feature type="domain" description="4Fe-4S ferredoxin-type" evidence="6">
    <location>
        <begin position="26"/>
        <end position="56"/>
    </location>
</feature>
<protein>
    <submittedName>
        <fullName evidence="7">Periplasmic nitrate reductase maturation protein NapF</fullName>
    </submittedName>
</protein>
<organism evidence="7 8">
    <name type="scientific">Aliiroseovarius sediminilitoris</name>
    <dbReference type="NCBI Taxonomy" id="1173584"/>
    <lineage>
        <taxon>Bacteria</taxon>
        <taxon>Pseudomonadati</taxon>
        <taxon>Pseudomonadota</taxon>
        <taxon>Alphaproteobacteria</taxon>
        <taxon>Rhodobacterales</taxon>
        <taxon>Paracoccaceae</taxon>
        <taxon>Aliiroseovarius</taxon>
    </lineage>
</organism>
<dbReference type="GO" id="GO:0046872">
    <property type="term" value="F:metal ion binding"/>
    <property type="evidence" value="ECO:0007669"/>
    <property type="project" value="UniProtKB-KW"/>
</dbReference>
<evidence type="ECO:0000313" key="7">
    <source>
        <dbReference type="EMBL" id="SEW26961.1"/>
    </source>
</evidence>
<dbReference type="Gene3D" id="3.30.70.20">
    <property type="match status" value="2"/>
</dbReference>
<dbReference type="PANTHER" id="PTHR24960:SF46">
    <property type="entry name" value="FERREDOXIN-TYPE PROTEIN NAPF"/>
    <property type="match status" value="1"/>
</dbReference>
<feature type="domain" description="4Fe-4S ferredoxin-type" evidence="6">
    <location>
        <begin position="129"/>
        <end position="158"/>
    </location>
</feature>
<dbReference type="PROSITE" id="PS51379">
    <property type="entry name" value="4FE4S_FER_2"/>
    <property type="match status" value="3"/>
</dbReference>
<evidence type="ECO:0000256" key="1">
    <source>
        <dbReference type="ARBA" id="ARBA00022485"/>
    </source>
</evidence>
<dbReference type="Pfam" id="PF13187">
    <property type="entry name" value="Fer4_9"/>
    <property type="match status" value="1"/>
</dbReference>
<dbReference type="GO" id="GO:0051539">
    <property type="term" value="F:4 iron, 4 sulfur cluster binding"/>
    <property type="evidence" value="ECO:0007669"/>
    <property type="project" value="UniProtKB-KW"/>
</dbReference>
<dbReference type="InterPro" id="IPR004496">
    <property type="entry name" value="NapF"/>
</dbReference>
<evidence type="ECO:0000256" key="5">
    <source>
        <dbReference type="ARBA" id="ARBA00023014"/>
    </source>
</evidence>
<dbReference type="PROSITE" id="PS00198">
    <property type="entry name" value="4FE4S_FER_1"/>
    <property type="match status" value="1"/>
</dbReference>
<dbReference type="OrthoDB" id="9800445at2"/>
<dbReference type="STRING" id="1173584.SAMN05444851_2601"/>
<proteinExistence type="predicted"/>
<reference evidence="7 8" key="1">
    <citation type="submission" date="2016-10" db="EMBL/GenBank/DDBJ databases">
        <authorList>
            <person name="de Groot N.N."/>
        </authorList>
    </citation>
    <scope>NUCLEOTIDE SEQUENCE [LARGE SCALE GENOMIC DNA]</scope>
    <source>
        <strain evidence="7 8">DSM 29439</strain>
    </source>
</reference>
<keyword evidence="8" id="KW-1185">Reference proteome</keyword>
<evidence type="ECO:0000313" key="8">
    <source>
        <dbReference type="Proteomes" id="UP000199650"/>
    </source>
</evidence>
<evidence type="ECO:0000256" key="3">
    <source>
        <dbReference type="ARBA" id="ARBA00022737"/>
    </source>
</evidence>
<sequence>MSASHTRRAFLKGKVQGIPRQRPPGAGPEAEFHDACTQCGECAAACPEGIILKDAGERPFLDFNAGACTFCHACTDACDFGALSPENEWLWRGAVERSCLSMNGVNCRACEDHCDQRAIGFQMQTGRRAQPVLDEDLCNGCGGCSMACPVGAISFKKIKPETGARS</sequence>
<keyword evidence="4" id="KW-0408">Iron</keyword>
<dbReference type="AlphaFoldDB" id="A0A1I0QIF8"/>
<dbReference type="RefSeq" id="WP_091431145.1">
    <property type="nucleotide sequence ID" value="NZ_FOJB01000001.1"/>
</dbReference>
<dbReference type="Proteomes" id="UP000199650">
    <property type="component" value="Unassembled WGS sequence"/>
</dbReference>